<gene>
    <name evidence="2" type="ORF">JF290_09010</name>
</gene>
<sequence>MMMTAVERTVIGAAGLLLPVALYPAEPTSAADHGKVSAKAPQPDGVGRVMV</sequence>
<name>A0A8J7LS81_9RHOB</name>
<protein>
    <submittedName>
        <fullName evidence="2">Uncharacterized protein</fullName>
    </submittedName>
</protein>
<keyword evidence="3" id="KW-1185">Reference proteome</keyword>
<feature type="region of interest" description="Disordered" evidence="1">
    <location>
        <begin position="28"/>
        <end position="51"/>
    </location>
</feature>
<dbReference type="EMBL" id="JAELVR010000005">
    <property type="protein sequence ID" value="MBJ6371664.1"/>
    <property type="molecule type" value="Genomic_DNA"/>
</dbReference>
<accession>A0A8J7LS81</accession>
<evidence type="ECO:0000313" key="3">
    <source>
        <dbReference type="Proteomes" id="UP000619079"/>
    </source>
</evidence>
<evidence type="ECO:0000256" key="1">
    <source>
        <dbReference type="SAM" id="MobiDB-lite"/>
    </source>
</evidence>
<comment type="caution">
    <text evidence="2">The sequence shown here is derived from an EMBL/GenBank/DDBJ whole genome shotgun (WGS) entry which is preliminary data.</text>
</comment>
<evidence type="ECO:0000313" key="2">
    <source>
        <dbReference type="EMBL" id="MBJ6371664.1"/>
    </source>
</evidence>
<dbReference type="Proteomes" id="UP000619079">
    <property type="component" value="Unassembled WGS sequence"/>
</dbReference>
<reference evidence="2" key="1">
    <citation type="submission" date="2020-12" db="EMBL/GenBank/DDBJ databases">
        <title>Sedimentitalea sp. nov., isolated from sand in Incheon.</title>
        <authorList>
            <person name="Kim W."/>
        </authorList>
    </citation>
    <scope>NUCLEOTIDE SEQUENCE</scope>
    <source>
        <strain evidence="2">CAU 1593</strain>
    </source>
</reference>
<organism evidence="2 3">
    <name type="scientific">Sedimentitalea arenosa</name>
    <dbReference type="NCBI Taxonomy" id="2798803"/>
    <lineage>
        <taxon>Bacteria</taxon>
        <taxon>Pseudomonadati</taxon>
        <taxon>Pseudomonadota</taxon>
        <taxon>Alphaproteobacteria</taxon>
        <taxon>Rhodobacterales</taxon>
        <taxon>Paracoccaceae</taxon>
        <taxon>Sedimentitalea</taxon>
    </lineage>
</organism>
<proteinExistence type="predicted"/>
<dbReference type="RefSeq" id="WP_199024519.1">
    <property type="nucleotide sequence ID" value="NZ_JAELVR010000005.1"/>
</dbReference>
<dbReference type="AlphaFoldDB" id="A0A8J7LS81"/>